<organism evidence="2 3">
    <name type="scientific">Paramecium sonneborni</name>
    <dbReference type="NCBI Taxonomy" id="65129"/>
    <lineage>
        <taxon>Eukaryota</taxon>
        <taxon>Sar</taxon>
        <taxon>Alveolata</taxon>
        <taxon>Ciliophora</taxon>
        <taxon>Intramacronucleata</taxon>
        <taxon>Oligohymenophorea</taxon>
        <taxon>Peniculida</taxon>
        <taxon>Parameciidae</taxon>
        <taxon>Paramecium</taxon>
    </lineage>
</organism>
<evidence type="ECO:0000313" key="3">
    <source>
        <dbReference type="Proteomes" id="UP000692954"/>
    </source>
</evidence>
<comment type="caution">
    <text evidence="2">The sequence shown here is derived from an EMBL/GenBank/DDBJ whole genome shotgun (WGS) entry which is preliminary data.</text>
</comment>
<evidence type="ECO:0008006" key="4">
    <source>
        <dbReference type="Google" id="ProtNLM"/>
    </source>
</evidence>
<keyword evidence="1" id="KW-0812">Transmembrane</keyword>
<feature type="transmembrane region" description="Helical" evidence="1">
    <location>
        <begin position="58"/>
        <end position="78"/>
    </location>
</feature>
<feature type="transmembrane region" description="Helical" evidence="1">
    <location>
        <begin position="109"/>
        <end position="132"/>
    </location>
</feature>
<accession>A0A8S1K616</accession>
<gene>
    <name evidence="2" type="ORF">PSON_ATCC_30995.1.T0040504</name>
</gene>
<dbReference type="AlphaFoldDB" id="A0A8S1K616"/>
<dbReference type="Proteomes" id="UP000692954">
    <property type="component" value="Unassembled WGS sequence"/>
</dbReference>
<dbReference type="EMBL" id="CAJJDN010000004">
    <property type="protein sequence ID" value="CAD8050161.1"/>
    <property type="molecule type" value="Genomic_DNA"/>
</dbReference>
<feature type="transmembrane region" description="Helical" evidence="1">
    <location>
        <begin position="152"/>
        <end position="179"/>
    </location>
</feature>
<name>A0A8S1K616_9CILI</name>
<protein>
    <recommendedName>
        <fullName evidence="4">Transmembrane protein</fullName>
    </recommendedName>
</protein>
<evidence type="ECO:0000256" key="1">
    <source>
        <dbReference type="SAM" id="Phobius"/>
    </source>
</evidence>
<keyword evidence="3" id="KW-1185">Reference proteome</keyword>
<reference evidence="2" key="1">
    <citation type="submission" date="2021-01" db="EMBL/GenBank/DDBJ databases">
        <authorList>
            <consortium name="Genoscope - CEA"/>
            <person name="William W."/>
        </authorList>
    </citation>
    <scope>NUCLEOTIDE SEQUENCE</scope>
</reference>
<evidence type="ECO:0000313" key="2">
    <source>
        <dbReference type="EMBL" id="CAD8050161.1"/>
    </source>
</evidence>
<keyword evidence="1" id="KW-0472">Membrane</keyword>
<proteinExistence type="predicted"/>
<keyword evidence="1" id="KW-1133">Transmembrane helix</keyword>
<feature type="transmembrane region" description="Helical" evidence="1">
    <location>
        <begin position="233"/>
        <end position="253"/>
    </location>
</feature>
<sequence>MNYNSNQDNYLLNQNTQQRYLNIQSFETQSEQTLKIIDFSYSNEFQDLSGRFDFIKKMYIFLTVEFFINYVFLMLGIYTDMINWLYHLFLVCKFENGIEMCEIEFWPTWLFYFSLSISIVLQFILYFGVVFLRQVRTLYINIFTLGSQYQMVINSIINFFWIHICSSIHFCGFLSGTIICYDINRNYVFNNNILNDLLKFKLIKHKGFTIQKLFNYNNLCDHNFGNHIIISQIIQYIFEYFMFSIWCVLFILFNDRDRVNNVQRNILIVTQ</sequence>